<organism evidence="6 7">
    <name type="scientific">Brumimicrobium salinarum</name>
    <dbReference type="NCBI Taxonomy" id="2058658"/>
    <lineage>
        <taxon>Bacteria</taxon>
        <taxon>Pseudomonadati</taxon>
        <taxon>Bacteroidota</taxon>
        <taxon>Flavobacteriia</taxon>
        <taxon>Flavobacteriales</taxon>
        <taxon>Crocinitomicaceae</taxon>
        <taxon>Brumimicrobium</taxon>
    </lineage>
</organism>
<comment type="caution">
    <text evidence="6">The sequence shown here is derived from an EMBL/GenBank/DDBJ whole genome shotgun (WGS) entry which is preliminary data.</text>
</comment>
<dbReference type="Pfam" id="PF18962">
    <property type="entry name" value="Por_Secre_tail"/>
    <property type="match status" value="1"/>
</dbReference>
<evidence type="ECO:0000256" key="1">
    <source>
        <dbReference type="ARBA" id="ARBA00022729"/>
    </source>
</evidence>
<accession>A0A2I0R1R5</accession>
<dbReference type="InterPro" id="IPR035914">
    <property type="entry name" value="Sperma_CUB_dom_sf"/>
</dbReference>
<protein>
    <submittedName>
        <fullName evidence="6">Uncharacterized protein</fullName>
    </submittedName>
</protein>
<dbReference type="Gene3D" id="3.10.50.10">
    <property type="match status" value="1"/>
</dbReference>
<dbReference type="OrthoDB" id="1185215at2"/>
<dbReference type="InterPro" id="IPR001223">
    <property type="entry name" value="Glyco_hydro18_cat"/>
</dbReference>
<dbReference type="CDD" id="cd00041">
    <property type="entry name" value="CUB"/>
    <property type="match status" value="1"/>
</dbReference>
<feature type="domain" description="GH18" evidence="5">
    <location>
        <begin position="64"/>
        <end position="391"/>
    </location>
</feature>
<feature type="signal peptide" evidence="3">
    <location>
        <begin position="1"/>
        <end position="18"/>
    </location>
</feature>
<dbReference type="InterPro" id="IPR017853">
    <property type="entry name" value="GH"/>
</dbReference>
<dbReference type="NCBIfam" id="TIGR04183">
    <property type="entry name" value="Por_Secre_tail"/>
    <property type="match status" value="1"/>
</dbReference>
<evidence type="ECO:0000313" key="6">
    <source>
        <dbReference type="EMBL" id="PKR80531.1"/>
    </source>
</evidence>
<dbReference type="PANTHER" id="PTHR46066:SF2">
    <property type="entry name" value="CHITINASE DOMAIN-CONTAINING PROTEIN 1"/>
    <property type="match status" value="1"/>
</dbReference>
<dbReference type="Pfam" id="PF00704">
    <property type="entry name" value="Glyco_hydro_18"/>
    <property type="match status" value="1"/>
</dbReference>
<evidence type="ECO:0000256" key="3">
    <source>
        <dbReference type="SAM" id="SignalP"/>
    </source>
</evidence>
<dbReference type="PANTHER" id="PTHR46066">
    <property type="entry name" value="CHITINASE DOMAIN-CONTAINING PROTEIN 1 FAMILY MEMBER"/>
    <property type="match status" value="1"/>
</dbReference>
<dbReference type="InterPro" id="IPR026444">
    <property type="entry name" value="Secre_tail"/>
</dbReference>
<dbReference type="AlphaFoldDB" id="A0A2I0R1R5"/>
<dbReference type="PROSITE" id="PS51910">
    <property type="entry name" value="GH18_2"/>
    <property type="match status" value="1"/>
</dbReference>
<dbReference type="InterPro" id="IPR011583">
    <property type="entry name" value="Chitinase_II/V-like_cat"/>
</dbReference>
<proteinExistence type="predicted"/>
<dbReference type="PROSITE" id="PS01180">
    <property type="entry name" value="CUB"/>
    <property type="match status" value="1"/>
</dbReference>
<feature type="chain" id="PRO_5014115301" evidence="3">
    <location>
        <begin position="19"/>
        <end position="985"/>
    </location>
</feature>
<gene>
    <name evidence="6" type="ORF">CW751_09150</name>
</gene>
<dbReference type="SUPFAM" id="SSF51445">
    <property type="entry name" value="(Trans)glycosidases"/>
    <property type="match status" value="1"/>
</dbReference>
<dbReference type="InterPro" id="IPR000859">
    <property type="entry name" value="CUB_dom"/>
</dbReference>
<dbReference type="GO" id="GO:0005975">
    <property type="term" value="P:carbohydrate metabolic process"/>
    <property type="evidence" value="ECO:0007669"/>
    <property type="project" value="InterPro"/>
</dbReference>
<dbReference type="Gene3D" id="3.20.20.80">
    <property type="entry name" value="Glycosidases"/>
    <property type="match status" value="1"/>
</dbReference>
<dbReference type="EMBL" id="PJNI01000009">
    <property type="protein sequence ID" value="PKR80531.1"/>
    <property type="molecule type" value="Genomic_DNA"/>
</dbReference>
<dbReference type="SMART" id="SM00042">
    <property type="entry name" value="CUB"/>
    <property type="match status" value="1"/>
</dbReference>
<keyword evidence="1 3" id="KW-0732">Signal</keyword>
<evidence type="ECO:0000259" key="5">
    <source>
        <dbReference type="PROSITE" id="PS51910"/>
    </source>
</evidence>
<dbReference type="SUPFAM" id="SSF49854">
    <property type="entry name" value="Spermadhesin, CUB domain"/>
    <property type="match status" value="1"/>
</dbReference>
<reference evidence="6 7" key="1">
    <citation type="submission" date="2017-12" db="EMBL/GenBank/DDBJ databases">
        <title>The draft genome sequence of Brumimicrobium saltpan LHR20.</title>
        <authorList>
            <person name="Do Z.-J."/>
            <person name="Luo H.-R."/>
        </authorList>
    </citation>
    <scope>NUCLEOTIDE SEQUENCE [LARGE SCALE GENOMIC DNA]</scope>
    <source>
        <strain evidence="6 7">LHR20</strain>
    </source>
</reference>
<name>A0A2I0R1R5_9FLAO</name>
<evidence type="ECO:0000259" key="4">
    <source>
        <dbReference type="PROSITE" id="PS01180"/>
    </source>
</evidence>
<evidence type="ECO:0000313" key="7">
    <source>
        <dbReference type="Proteomes" id="UP000236654"/>
    </source>
</evidence>
<feature type="domain" description="CUB" evidence="4">
    <location>
        <begin position="396"/>
        <end position="501"/>
    </location>
</feature>
<dbReference type="GO" id="GO:0008061">
    <property type="term" value="F:chitin binding"/>
    <property type="evidence" value="ECO:0007669"/>
    <property type="project" value="InterPro"/>
</dbReference>
<dbReference type="Gene3D" id="2.60.120.290">
    <property type="entry name" value="Spermadhesin, CUB domain"/>
    <property type="match status" value="1"/>
</dbReference>
<evidence type="ECO:0000256" key="2">
    <source>
        <dbReference type="ARBA" id="ARBA00023157"/>
    </source>
</evidence>
<dbReference type="RefSeq" id="WP_101334701.1">
    <property type="nucleotide sequence ID" value="NZ_PJNI01000009.1"/>
</dbReference>
<dbReference type="Pfam" id="PF00431">
    <property type="entry name" value="CUB"/>
    <property type="match status" value="1"/>
</dbReference>
<dbReference type="InterPro" id="IPR029070">
    <property type="entry name" value="Chitinase_insertion_sf"/>
</dbReference>
<keyword evidence="7" id="KW-1185">Reference proteome</keyword>
<dbReference type="SMART" id="SM00636">
    <property type="entry name" value="Glyco_18"/>
    <property type="match status" value="1"/>
</dbReference>
<keyword evidence="2" id="KW-1015">Disulfide bond</keyword>
<sequence length="985" mass="110670">MRLLHVLLLGFIIFNSYAQQTTRKSIHQEQAEHYAALGKDYKFYEDNYQSPEPIMYEKANCNLEKRVFGWHPYWNNGKEVNYQWNLLTDFSYFGYEVNPNNGNAYSTRGFATSSAVSNALNNGVNVNLCVTLFNDHSTFFNSASAQQNLINNLITLIQNRGAHGVNIDFESMNSSHKNSFTNFIADLSTQMKNAISGAEISVALHAVDWGNVYDIPALNQHVDLFCLMGYDYYYGGSSTAGPTDPLFHFGNTYNFTLSKSVTHYLDRGVPKNKFIMAIPYYGRSWKVNSFSVPATTVGSGPSVTYSALKTNANGNFSSSNKNIEAASNSTYYNYTSGGDNYQCFISGADEVKKRLEFIRKRGLAGMGMWALGNDDGFPDLWNAIEEKMTDCYNSPCSGTITDIGGGDYRNYYDDEDYEFTIAPENATHVNIEFEDFDVEENYDFLYVYDGANTSASQIPGSPFTGSSIPSNFTSSTGAVTFRFTSDGATTSPGFKINYTCTTVVIDPPIAFVDTVAGWKSTDYTQNFTESVPNSEIKKRYYSVADHNGNEFRANTDNGFFYDNFNDFDMHVDWVQKSGTWTESNILTQSDENDNNARVFAPLNQQLSNHHLYHWKGKISGSGTDRRAGLHIFADDQDAPHGGNSYFVYFRLDDNEIQFFKVENDLFWPPKIRETFVFVEDTWYDFKLIYDRIAGGVYIYINDQLEAQWVDADPFPTGDFVGFKSGGCNYQIDDFMVYRSRYPSEIIEIGADSTNDIRYQNPNPQQPSGMVRSMVTNSYDMISQPDSILVNVDWTAPDFNYIHDGNAQIDLDTIPPNGIALEASANWSAYDPNSGVQSFYYSIGVQPNDNSIVGLTNVNMDNSVTINSQNFVYGELYYFNVQANNNAGLSGTQSSNGFRIMETSGLENHHVELPKIYPNPVGEFLNIEMNQEIVSIGLYDMNGKLLKTIEVSGKSNPISVANFASGTYVLRVKTKGQITEHTWIKQ</sequence>
<dbReference type="Proteomes" id="UP000236654">
    <property type="component" value="Unassembled WGS sequence"/>
</dbReference>